<feature type="region of interest" description="Disordered" evidence="1">
    <location>
        <begin position="148"/>
        <end position="180"/>
    </location>
</feature>
<dbReference type="Proteomes" id="UP000316079">
    <property type="component" value="Unassembled WGS sequence"/>
</dbReference>
<organism evidence="2 3">
    <name type="scientific">Danionella cerebrum</name>
    <dbReference type="NCBI Taxonomy" id="2873325"/>
    <lineage>
        <taxon>Eukaryota</taxon>
        <taxon>Metazoa</taxon>
        <taxon>Chordata</taxon>
        <taxon>Craniata</taxon>
        <taxon>Vertebrata</taxon>
        <taxon>Euteleostomi</taxon>
        <taxon>Actinopterygii</taxon>
        <taxon>Neopterygii</taxon>
        <taxon>Teleostei</taxon>
        <taxon>Ostariophysi</taxon>
        <taxon>Cypriniformes</taxon>
        <taxon>Danionidae</taxon>
        <taxon>Danioninae</taxon>
        <taxon>Danionella</taxon>
    </lineage>
</organism>
<evidence type="ECO:0000313" key="3">
    <source>
        <dbReference type="Proteomes" id="UP000316079"/>
    </source>
</evidence>
<accession>A0A553QV07</accession>
<dbReference type="EMBL" id="SRMA01025499">
    <property type="protein sequence ID" value="TRY93767.1"/>
    <property type="molecule type" value="Genomic_DNA"/>
</dbReference>
<feature type="region of interest" description="Disordered" evidence="1">
    <location>
        <begin position="260"/>
        <end position="290"/>
    </location>
</feature>
<name>A0A553QV07_9TELE</name>
<gene>
    <name evidence="2" type="ORF">DNTS_001724</name>
</gene>
<proteinExistence type="predicted"/>
<sequence>MKRRRMVEVWRQGDGVNLSHLPASDPFQESGMRRRNMATGLTRARTRTHSQSQPLSDPKQFFLSIWVNEQHSSALCRQAFTVIKVNTLEVAAESISLMIPDSLMITEGSGLITALEDQQDLLTRRTQGMEARIPDVLYGPQQCEETKLLSPDTCSTGKSVGSFEEDESRNGSSGSSRKQGKTKRSLTVLVPIQSSSSIIINSKLLNKLLLIVFSAASALEVAAESISLIIPDSLMITEGSGLITESRMITEGSGLITGEETKLLSPDTCSTGGSAGSSEEEDSRNGSSDS</sequence>
<reference evidence="2 3" key="1">
    <citation type="journal article" date="2019" name="Sci. Data">
        <title>Hybrid genome assembly and annotation of Danionella translucida.</title>
        <authorList>
            <person name="Kadobianskyi M."/>
            <person name="Schulze L."/>
            <person name="Schuelke M."/>
            <person name="Judkewitz B."/>
        </authorList>
    </citation>
    <scope>NUCLEOTIDE SEQUENCE [LARGE SCALE GENOMIC DNA]</scope>
    <source>
        <strain evidence="2 3">Bolton</strain>
    </source>
</reference>
<protein>
    <submittedName>
        <fullName evidence="2">Uncharacterized protein</fullName>
    </submittedName>
</protein>
<evidence type="ECO:0000256" key="1">
    <source>
        <dbReference type="SAM" id="MobiDB-lite"/>
    </source>
</evidence>
<comment type="caution">
    <text evidence="2">The sequence shown here is derived from an EMBL/GenBank/DDBJ whole genome shotgun (WGS) entry which is preliminary data.</text>
</comment>
<dbReference type="AlphaFoldDB" id="A0A553QV07"/>
<evidence type="ECO:0000313" key="2">
    <source>
        <dbReference type="EMBL" id="TRY93767.1"/>
    </source>
</evidence>
<keyword evidence="3" id="KW-1185">Reference proteome</keyword>